<keyword evidence="1" id="KW-0732">Signal</keyword>
<feature type="signal peptide" evidence="1">
    <location>
        <begin position="1"/>
        <end position="24"/>
    </location>
</feature>
<dbReference type="Gene3D" id="3.40.190.170">
    <property type="entry name" value="Bacterial extracellular solute-binding protein, family 7"/>
    <property type="match status" value="1"/>
</dbReference>
<dbReference type="AlphaFoldDB" id="A0A6N7LZD7"/>
<evidence type="ECO:0000313" key="3">
    <source>
        <dbReference type="Proteomes" id="UP000469421"/>
    </source>
</evidence>
<proteinExistence type="predicted"/>
<name>A0A6N7LZD7_9GAMM</name>
<evidence type="ECO:0000313" key="2">
    <source>
        <dbReference type="EMBL" id="MQX53440.1"/>
    </source>
</evidence>
<dbReference type="RefSeq" id="WP_153500779.1">
    <property type="nucleotide sequence ID" value="NZ_WIRE01000001.1"/>
</dbReference>
<gene>
    <name evidence="2" type="ORF">GFN93_09280</name>
</gene>
<organism evidence="2 3">
    <name type="scientific">Alcanivorax sediminis</name>
    <dbReference type="NCBI Taxonomy" id="2663008"/>
    <lineage>
        <taxon>Bacteria</taxon>
        <taxon>Pseudomonadati</taxon>
        <taxon>Pseudomonadota</taxon>
        <taxon>Gammaproteobacteria</taxon>
        <taxon>Oceanospirillales</taxon>
        <taxon>Alcanivoracaceae</taxon>
        <taxon>Alcanivorax</taxon>
    </lineage>
</organism>
<comment type="caution">
    <text evidence="2">The sequence shown here is derived from an EMBL/GenBank/DDBJ whole genome shotgun (WGS) entry which is preliminary data.</text>
</comment>
<dbReference type="InterPro" id="IPR038404">
    <property type="entry name" value="TRAP_DctP_sf"/>
</dbReference>
<dbReference type="EMBL" id="WIRE01000001">
    <property type="protein sequence ID" value="MQX53440.1"/>
    <property type="molecule type" value="Genomic_DNA"/>
</dbReference>
<dbReference type="SUPFAM" id="SSF53850">
    <property type="entry name" value="Periplasmic binding protein-like II"/>
    <property type="match status" value="1"/>
</dbReference>
<sequence length="337" mass="36738">MRYLKVLGAAATAALALTISPAQAAEKRTLCVFDIIGANGDIYNIMKDYKTAAVGMGVDFELKPYTDEKIASEDLKAGQCDAAVLTGIRGRQFNSYTGSLDSIGAIPSYDAMRTVITVLASGNPSVNQNLVSGPYEVAGVAPMGAAYLFVKDKTIDTVGELSGKSIAVLEYDSAQANMASRVGMSPVMSDITNFSGRFNNGSVDICFAPIAAYSALELYKGMQPSGGIVDYVLGQLTAQVIIRQDKFPEGFAQQSRKYMLGQFDRAMRVIENANSEVDKKWWIRIPEADKLKYDEMMREARIALTNEGVYSKDMMTLLRKVRCKEEPSRAECVNPIE</sequence>
<evidence type="ECO:0000256" key="1">
    <source>
        <dbReference type="SAM" id="SignalP"/>
    </source>
</evidence>
<reference evidence="2 3" key="1">
    <citation type="submission" date="2019-10" db="EMBL/GenBank/DDBJ databases">
        <title>Alcanivorax sp.PA15-N-34 draft genome sequence.</title>
        <authorList>
            <person name="Liao X."/>
            <person name="Shao Z."/>
        </authorList>
    </citation>
    <scope>NUCLEOTIDE SEQUENCE [LARGE SCALE GENOMIC DNA]</scope>
    <source>
        <strain evidence="2 3">PA15-N-34</strain>
    </source>
</reference>
<dbReference type="Pfam" id="PF19582">
    <property type="entry name" value="AdeT1_2"/>
    <property type="match status" value="1"/>
</dbReference>
<dbReference type="InterPro" id="IPR045758">
    <property type="entry name" value="AdeT1/2"/>
</dbReference>
<dbReference type="Proteomes" id="UP000469421">
    <property type="component" value="Unassembled WGS sequence"/>
</dbReference>
<accession>A0A6N7LZD7</accession>
<protein>
    <submittedName>
        <fullName evidence="2">Uncharacterized protein</fullName>
    </submittedName>
</protein>
<feature type="chain" id="PRO_5026974068" evidence="1">
    <location>
        <begin position="25"/>
        <end position="337"/>
    </location>
</feature>
<keyword evidence="3" id="KW-1185">Reference proteome</keyword>